<dbReference type="Proteomes" id="UP001153269">
    <property type="component" value="Unassembled WGS sequence"/>
</dbReference>
<sequence length="92" mass="10073">MPGGKPSDGGGRGREEQKGGCLITSMEEKQGGTYSITERIRKVRLTADEDLDYVLQDQAALRVFLGILPFLMKKAPLITYKIVCHVLTGAFS</sequence>
<keyword evidence="3" id="KW-1185">Reference proteome</keyword>
<name>A0A9N7UCT1_PLEPL</name>
<feature type="region of interest" description="Disordered" evidence="1">
    <location>
        <begin position="1"/>
        <end position="20"/>
    </location>
</feature>
<protein>
    <submittedName>
        <fullName evidence="2">Uncharacterized protein</fullName>
    </submittedName>
</protein>
<evidence type="ECO:0000313" key="2">
    <source>
        <dbReference type="EMBL" id="CAB1428485.1"/>
    </source>
</evidence>
<proteinExistence type="predicted"/>
<comment type="caution">
    <text evidence="2">The sequence shown here is derived from an EMBL/GenBank/DDBJ whole genome shotgun (WGS) entry which is preliminary data.</text>
</comment>
<evidence type="ECO:0000256" key="1">
    <source>
        <dbReference type="SAM" id="MobiDB-lite"/>
    </source>
</evidence>
<organism evidence="2 3">
    <name type="scientific">Pleuronectes platessa</name>
    <name type="common">European plaice</name>
    <dbReference type="NCBI Taxonomy" id="8262"/>
    <lineage>
        <taxon>Eukaryota</taxon>
        <taxon>Metazoa</taxon>
        <taxon>Chordata</taxon>
        <taxon>Craniata</taxon>
        <taxon>Vertebrata</taxon>
        <taxon>Euteleostomi</taxon>
        <taxon>Actinopterygii</taxon>
        <taxon>Neopterygii</taxon>
        <taxon>Teleostei</taxon>
        <taxon>Neoteleostei</taxon>
        <taxon>Acanthomorphata</taxon>
        <taxon>Carangaria</taxon>
        <taxon>Pleuronectiformes</taxon>
        <taxon>Pleuronectoidei</taxon>
        <taxon>Pleuronectidae</taxon>
        <taxon>Pleuronectes</taxon>
    </lineage>
</organism>
<gene>
    <name evidence="2" type="ORF">PLEPLA_LOCUS16458</name>
</gene>
<feature type="compositionally biased region" description="Gly residues" evidence="1">
    <location>
        <begin position="1"/>
        <end position="10"/>
    </location>
</feature>
<evidence type="ECO:0000313" key="3">
    <source>
        <dbReference type="Proteomes" id="UP001153269"/>
    </source>
</evidence>
<accession>A0A9N7UCT1</accession>
<dbReference type="AlphaFoldDB" id="A0A9N7UCT1"/>
<dbReference type="EMBL" id="CADEAL010001058">
    <property type="protein sequence ID" value="CAB1428485.1"/>
    <property type="molecule type" value="Genomic_DNA"/>
</dbReference>
<reference evidence="2" key="1">
    <citation type="submission" date="2020-03" db="EMBL/GenBank/DDBJ databases">
        <authorList>
            <person name="Weist P."/>
        </authorList>
    </citation>
    <scope>NUCLEOTIDE SEQUENCE</scope>
</reference>